<dbReference type="InterPro" id="IPR050924">
    <property type="entry name" value="Peroxiredoxin_BCP/PrxQ"/>
</dbReference>
<reference evidence="11 12" key="1">
    <citation type="submission" date="2023-01" db="EMBL/GenBank/DDBJ databases">
        <title>Analysis of 21 Apiospora genomes using comparative genomics revels a genus with tremendous synthesis potential of carbohydrate active enzymes and secondary metabolites.</title>
        <authorList>
            <person name="Sorensen T."/>
        </authorList>
    </citation>
    <scope>NUCLEOTIDE SEQUENCE [LARGE SCALE GENOMIC DNA]</scope>
    <source>
        <strain evidence="11 12">CBS 83171</strain>
    </source>
</reference>
<name>A0ABR1UHG4_9PEZI</name>
<keyword evidence="6" id="KW-0676">Redox-active center</keyword>
<evidence type="ECO:0000256" key="2">
    <source>
        <dbReference type="ARBA" id="ARBA00022559"/>
    </source>
</evidence>
<sequence>MSLNAQLAAVQSRFEETAPANLKDPILQTQKEIQETFDQSKAIQVGQAFPAFRLSNAVGEEVTLEGLLARGPLLVTFYRGEWCPFCNLALASLQKHLGEFEAKGVTLVAVSPELPNQSLTTTEKHALQFPVLSDVRNQLAAELGILFRQPERMRDVFKTLGHDFQARNGDESLEVPLPASFLVAKDGVVRKSFVSPDWTKRLETSVALEWVDEL</sequence>
<evidence type="ECO:0000313" key="12">
    <source>
        <dbReference type="Proteomes" id="UP001446871"/>
    </source>
</evidence>
<accession>A0ABR1UHG4</accession>
<dbReference type="Gene3D" id="3.40.30.10">
    <property type="entry name" value="Glutaredoxin"/>
    <property type="match status" value="1"/>
</dbReference>
<dbReference type="PANTHER" id="PTHR42801">
    <property type="entry name" value="THIOREDOXIN-DEPENDENT PEROXIDE REDUCTASE"/>
    <property type="match status" value="1"/>
</dbReference>
<evidence type="ECO:0000256" key="4">
    <source>
        <dbReference type="ARBA" id="ARBA00023002"/>
    </source>
</evidence>
<proteinExistence type="inferred from homology"/>
<dbReference type="EC" id="1.11.1.24" evidence="1"/>
<evidence type="ECO:0000256" key="5">
    <source>
        <dbReference type="ARBA" id="ARBA00023157"/>
    </source>
</evidence>
<protein>
    <recommendedName>
        <fullName evidence="1">thioredoxin-dependent peroxiredoxin</fullName>
        <ecNumber evidence="1">1.11.1.24</ecNumber>
    </recommendedName>
    <alternativeName>
        <fullName evidence="7">Thioredoxin peroxidase</fullName>
    </alternativeName>
</protein>
<evidence type="ECO:0000256" key="1">
    <source>
        <dbReference type="ARBA" id="ARBA00013017"/>
    </source>
</evidence>
<keyword evidence="4" id="KW-0560">Oxidoreductase</keyword>
<evidence type="ECO:0000256" key="9">
    <source>
        <dbReference type="ARBA" id="ARBA00049091"/>
    </source>
</evidence>
<comment type="caution">
    <text evidence="11">The sequence shown here is derived from an EMBL/GenBank/DDBJ whole genome shotgun (WGS) entry which is preliminary data.</text>
</comment>
<dbReference type="CDD" id="cd02970">
    <property type="entry name" value="PRX_like2"/>
    <property type="match status" value="1"/>
</dbReference>
<dbReference type="InterPro" id="IPR013766">
    <property type="entry name" value="Thioredoxin_domain"/>
</dbReference>
<keyword evidence="5" id="KW-1015">Disulfide bond</keyword>
<dbReference type="EMBL" id="JAQQWM010000007">
    <property type="protein sequence ID" value="KAK8057363.1"/>
    <property type="molecule type" value="Genomic_DNA"/>
</dbReference>
<dbReference type="InterPro" id="IPR000866">
    <property type="entry name" value="AhpC/TSA"/>
</dbReference>
<evidence type="ECO:0000256" key="6">
    <source>
        <dbReference type="ARBA" id="ARBA00023284"/>
    </source>
</evidence>
<feature type="domain" description="Thioredoxin" evidence="10">
    <location>
        <begin position="43"/>
        <end position="214"/>
    </location>
</feature>
<dbReference type="Proteomes" id="UP001446871">
    <property type="component" value="Unassembled WGS sequence"/>
</dbReference>
<evidence type="ECO:0000256" key="8">
    <source>
        <dbReference type="ARBA" id="ARBA00038489"/>
    </source>
</evidence>
<evidence type="ECO:0000256" key="7">
    <source>
        <dbReference type="ARBA" id="ARBA00032824"/>
    </source>
</evidence>
<dbReference type="SUPFAM" id="SSF52833">
    <property type="entry name" value="Thioredoxin-like"/>
    <property type="match status" value="1"/>
</dbReference>
<comment type="catalytic activity">
    <reaction evidence="9">
        <text>a hydroperoxide + [thioredoxin]-dithiol = an alcohol + [thioredoxin]-disulfide + H2O</text>
        <dbReference type="Rhea" id="RHEA:62620"/>
        <dbReference type="Rhea" id="RHEA-COMP:10698"/>
        <dbReference type="Rhea" id="RHEA-COMP:10700"/>
        <dbReference type="ChEBI" id="CHEBI:15377"/>
        <dbReference type="ChEBI" id="CHEBI:29950"/>
        <dbReference type="ChEBI" id="CHEBI:30879"/>
        <dbReference type="ChEBI" id="CHEBI:35924"/>
        <dbReference type="ChEBI" id="CHEBI:50058"/>
        <dbReference type="EC" id="1.11.1.24"/>
    </reaction>
</comment>
<keyword evidence="3" id="KW-0049">Antioxidant</keyword>
<comment type="similarity">
    <text evidence="8">Belongs to the peroxiredoxin family. BCP/PrxQ subfamily.</text>
</comment>
<keyword evidence="2" id="KW-0575">Peroxidase</keyword>
<dbReference type="Pfam" id="PF00578">
    <property type="entry name" value="AhpC-TSA"/>
    <property type="match status" value="1"/>
</dbReference>
<dbReference type="InterPro" id="IPR036249">
    <property type="entry name" value="Thioredoxin-like_sf"/>
</dbReference>
<evidence type="ECO:0000259" key="10">
    <source>
        <dbReference type="PROSITE" id="PS51352"/>
    </source>
</evidence>
<gene>
    <name evidence="11" type="ORF">PG996_011300</name>
</gene>
<organism evidence="11 12">
    <name type="scientific">Apiospora saccharicola</name>
    <dbReference type="NCBI Taxonomy" id="335842"/>
    <lineage>
        <taxon>Eukaryota</taxon>
        <taxon>Fungi</taxon>
        <taxon>Dikarya</taxon>
        <taxon>Ascomycota</taxon>
        <taxon>Pezizomycotina</taxon>
        <taxon>Sordariomycetes</taxon>
        <taxon>Xylariomycetidae</taxon>
        <taxon>Amphisphaeriales</taxon>
        <taxon>Apiosporaceae</taxon>
        <taxon>Apiospora</taxon>
    </lineage>
</organism>
<keyword evidence="12" id="KW-1185">Reference proteome</keyword>
<dbReference type="PANTHER" id="PTHR42801:SF7">
    <property type="entry name" value="SLL1159 PROTEIN"/>
    <property type="match status" value="1"/>
</dbReference>
<dbReference type="PROSITE" id="PS51352">
    <property type="entry name" value="THIOREDOXIN_2"/>
    <property type="match status" value="1"/>
</dbReference>
<evidence type="ECO:0000313" key="11">
    <source>
        <dbReference type="EMBL" id="KAK8057363.1"/>
    </source>
</evidence>
<evidence type="ECO:0000256" key="3">
    <source>
        <dbReference type="ARBA" id="ARBA00022862"/>
    </source>
</evidence>